<protein>
    <recommendedName>
        <fullName evidence="6">DUF4974 domain-containing protein</fullName>
    </recommendedName>
</protein>
<dbReference type="AlphaFoldDB" id="A0A2T8HKV8"/>
<evidence type="ECO:0000256" key="1">
    <source>
        <dbReference type="SAM" id="Phobius"/>
    </source>
</evidence>
<evidence type="ECO:0008006" key="6">
    <source>
        <dbReference type="Google" id="ProtNLM"/>
    </source>
</evidence>
<gene>
    <name evidence="4" type="ORF">DC487_08435</name>
</gene>
<evidence type="ECO:0000313" key="4">
    <source>
        <dbReference type="EMBL" id="PVH25942.1"/>
    </source>
</evidence>
<dbReference type="InterPro" id="IPR032508">
    <property type="entry name" value="FecR_C"/>
</dbReference>
<reference evidence="4 5" key="1">
    <citation type="submission" date="2018-04" db="EMBL/GenBank/DDBJ databases">
        <title>Sphingobacterium cortibacter sp. nov.</title>
        <authorList>
            <person name="Li Y."/>
        </authorList>
    </citation>
    <scope>NUCLEOTIDE SEQUENCE [LARGE SCALE GENOMIC DNA]</scope>
    <source>
        <strain evidence="4 5">2c-3</strain>
    </source>
</reference>
<keyword evidence="1" id="KW-0812">Transmembrane</keyword>
<name>A0A2T8HKV8_9SPHI</name>
<dbReference type="Pfam" id="PF04773">
    <property type="entry name" value="FecR"/>
    <property type="match status" value="1"/>
</dbReference>
<dbReference type="OrthoDB" id="1099916at2"/>
<evidence type="ECO:0000313" key="5">
    <source>
        <dbReference type="Proteomes" id="UP000245627"/>
    </source>
</evidence>
<dbReference type="InterPro" id="IPR012373">
    <property type="entry name" value="Ferrdict_sens_TM"/>
</dbReference>
<feature type="domain" description="Protein FecR C-terminal" evidence="3">
    <location>
        <begin position="273"/>
        <end position="329"/>
    </location>
</feature>
<keyword evidence="5" id="KW-1185">Reference proteome</keyword>
<dbReference type="Pfam" id="PF16344">
    <property type="entry name" value="FecR_C"/>
    <property type="match status" value="1"/>
</dbReference>
<dbReference type="GO" id="GO:0016989">
    <property type="term" value="F:sigma factor antagonist activity"/>
    <property type="evidence" value="ECO:0007669"/>
    <property type="project" value="TreeGrafter"/>
</dbReference>
<dbReference type="PANTHER" id="PTHR30273:SF2">
    <property type="entry name" value="PROTEIN FECR"/>
    <property type="match status" value="1"/>
</dbReference>
<dbReference type="Gene3D" id="2.60.120.1440">
    <property type="match status" value="1"/>
</dbReference>
<evidence type="ECO:0000259" key="2">
    <source>
        <dbReference type="Pfam" id="PF04773"/>
    </source>
</evidence>
<keyword evidence="1" id="KW-1133">Transmembrane helix</keyword>
<dbReference type="PIRSF" id="PIRSF018266">
    <property type="entry name" value="FecR"/>
    <property type="match status" value="1"/>
</dbReference>
<proteinExistence type="predicted"/>
<dbReference type="PANTHER" id="PTHR30273">
    <property type="entry name" value="PERIPLASMIC SIGNAL SENSOR AND SIGMA FACTOR ACTIVATOR FECR-RELATED"/>
    <property type="match status" value="1"/>
</dbReference>
<accession>A0A2T8HKV8</accession>
<feature type="domain" description="FecR protein" evidence="2">
    <location>
        <begin position="108"/>
        <end position="199"/>
    </location>
</feature>
<organism evidence="4 5">
    <name type="scientific">Sphingobacterium corticibacter</name>
    <dbReference type="NCBI Taxonomy" id="2171749"/>
    <lineage>
        <taxon>Bacteria</taxon>
        <taxon>Pseudomonadati</taxon>
        <taxon>Bacteroidota</taxon>
        <taxon>Sphingobacteriia</taxon>
        <taxon>Sphingobacteriales</taxon>
        <taxon>Sphingobacteriaceae</taxon>
        <taxon>Sphingobacterium</taxon>
    </lineage>
</organism>
<keyword evidence="1" id="KW-0472">Membrane</keyword>
<evidence type="ECO:0000259" key="3">
    <source>
        <dbReference type="Pfam" id="PF16344"/>
    </source>
</evidence>
<feature type="transmembrane region" description="Helical" evidence="1">
    <location>
        <begin position="76"/>
        <end position="93"/>
    </location>
</feature>
<dbReference type="EMBL" id="QDKG01000002">
    <property type="protein sequence ID" value="PVH25942.1"/>
    <property type="molecule type" value="Genomic_DNA"/>
</dbReference>
<dbReference type="Gene3D" id="3.55.50.30">
    <property type="match status" value="1"/>
</dbReference>
<comment type="caution">
    <text evidence="4">The sequence shown here is derived from an EMBL/GenBank/DDBJ whole genome shotgun (WGS) entry which is preliminary data.</text>
</comment>
<dbReference type="InterPro" id="IPR006860">
    <property type="entry name" value="FecR"/>
</dbReference>
<sequence>MNMDKKDIEQLLKRYRSGEPITAAEKRWLDSFYLHYAQRSKHHISDTALAENLATVEANMKKSVSPYRASKNRMRFAAAATLLFGLLFLGYYLQTNYFKRTEELQLAGGEMREIILEDGSKITLNGSSKLIYPKSFENSSTREVTLIGEAYFDVARNEQKPFLIHTPRMEIRVLGTAFNVRDYQEDQQAETALIRGQVEVWKTGQEKEKHLLKPKEKFVLENTPVEEMKSIREKDKPHTLPNVATNIRPIAISEKDGQATETEWMVKRVTIMDESLAQIARRLERIYGVKITIKNQAVANQVYSATFDNEPVDDILQGLQAVAAFRYQKDTAGNISITTP</sequence>
<dbReference type="Proteomes" id="UP000245627">
    <property type="component" value="Unassembled WGS sequence"/>
</dbReference>